<evidence type="ECO:0000313" key="1">
    <source>
        <dbReference type="EMBL" id="MBG6091183.1"/>
    </source>
</evidence>
<accession>A0A931DMB8</accession>
<dbReference type="RefSeq" id="WP_197013531.1">
    <property type="nucleotide sequence ID" value="NZ_BAABES010000001.1"/>
</dbReference>
<name>A0A931DMB8_9ACTN</name>
<sequence length="71" mass="7685">MFIVMIVIGLIGLLASLVYLAEFARASRGDALFLPASTGSARRARRVSGMYIRGTMAEMDLRGAGDRLVDH</sequence>
<protein>
    <submittedName>
        <fullName evidence="1">Uncharacterized protein</fullName>
    </submittedName>
</protein>
<proteinExistence type="predicted"/>
<keyword evidence="2" id="KW-1185">Reference proteome</keyword>
<dbReference type="Proteomes" id="UP000614047">
    <property type="component" value="Unassembled WGS sequence"/>
</dbReference>
<dbReference type="AlphaFoldDB" id="A0A931DMB8"/>
<comment type="caution">
    <text evidence="1">The sequence shown here is derived from an EMBL/GenBank/DDBJ whole genome shotgun (WGS) entry which is preliminary data.</text>
</comment>
<evidence type="ECO:0000313" key="2">
    <source>
        <dbReference type="Proteomes" id="UP000614047"/>
    </source>
</evidence>
<dbReference type="EMBL" id="JADOUA010000001">
    <property type="protein sequence ID" value="MBG6091183.1"/>
    <property type="molecule type" value="Genomic_DNA"/>
</dbReference>
<gene>
    <name evidence="1" type="ORF">IW256_005296</name>
</gene>
<reference evidence="1" key="1">
    <citation type="submission" date="2020-11" db="EMBL/GenBank/DDBJ databases">
        <title>Sequencing the genomes of 1000 actinobacteria strains.</title>
        <authorList>
            <person name="Klenk H.-P."/>
        </authorList>
    </citation>
    <scope>NUCLEOTIDE SEQUENCE</scope>
    <source>
        <strain evidence="1">DSM 43175</strain>
    </source>
</reference>
<organism evidence="1 2">
    <name type="scientific">Actinomadura viridis</name>
    <dbReference type="NCBI Taxonomy" id="58110"/>
    <lineage>
        <taxon>Bacteria</taxon>
        <taxon>Bacillati</taxon>
        <taxon>Actinomycetota</taxon>
        <taxon>Actinomycetes</taxon>
        <taxon>Streptosporangiales</taxon>
        <taxon>Thermomonosporaceae</taxon>
        <taxon>Actinomadura</taxon>
    </lineage>
</organism>